<protein>
    <submittedName>
        <fullName evidence="1">Uncharacterized protein</fullName>
    </submittedName>
</protein>
<evidence type="ECO:0000313" key="2">
    <source>
        <dbReference type="Proteomes" id="UP000381093"/>
    </source>
</evidence>
<gene>
    <name evidence="1" type="ORF">PS710_00107</name>
</gene>
<organism evidence="1 2">
    <name type="scientific">Pseudomonas fluorescens</name>
    <dbReference type="NCBI Taxonomy" id="294"/>
    <lineage>
        <taxon>Bacteria</taxon>
        <taxon>Pseudomonadati</taxon>
        <taxon>Pseudomonadota</taxon>
        <taxon>Gammaproteobacteria</taxon>
        <taxon>Pseudomonadales</taxon>
        <taxon>Pseudomonadaceae</taxon>
        <taxon>Pseudomonas</taxon>
    </lineage>
</organism>
<proteinExistence type="predicted"/>
<name>A0A5E6ZQ17_PSEFL</name>
<reference evidence="1 2" key="1">
    <citation type="submission" date="2019-09" db="EMBL/GenBank/DDBJ databases">
        <authorList>
            <person name="Chandra G."/>
            <person name="Truman W A."/>
        </authorList>
    </citation>
    <scope>NUCLEOTIDE SEQUENCE [LARGE SCALE GENOMIC DNA]</scope>
    <source>
        <strain evidence="1">PS710</strain>
    </source>
</reference>
<sequence>MPSRNDHNDRLDAPCDPLQVRRLFQQKPVAGTVLPTPTND</sequence>
<evidence type="ECO:0000313" key="1">
    <source>
        <dbReference type="EMBL" id="VVN66057.1"/>
    </source>
</evidence>
<dbReference type="Proteomes" id="UP000381093">
    <property type="component" value="Unassembled WGS sequence"/>
</dbReference>
<accession>A0A5E6ZQ17</accession>
<dbReference type="EMBL" id="CABVHW010000001">
    <property type="protein sequence ID" value="VVN66057.1"/>
    <property type="molecule type" value="Genomic_DNA"/>
</dbReference>
<dbReference type="AlphaFoldDB" id="A0A5E6ZQ17"/>
<dbReference type="RefSeq" id="WP_263597749.1">
    <property type="nucleotide sequence ID" value="NZ_CABVHW010000001.1"/>
</dbReference>